<evidence type="ECO:0000313" key="4">
    <source>
        <dbReference type="EMBL" id="RKP51976.1"/>
    </source>
</evidence>
<feature type="signal peptide" evidence="3">
    <location>
        <begin position="1"/>
        <end position="24"/>
    </location>
</feature>
<dbReference type="InterPro" id="IPR011042">
    <property type="entry name" value="6-blade_b-propeller_TolB-like"/>
</dbReference>
<sequence length="404" mass="44782">MSRRVKIAAALGALFFAGSASIAAAEPAIPKTEVVAEWNRLPFDTGDAAADKAYNDNQIYKKVLLQGVKVDSKGNMYVSTARWGGPEVPATLSKLVKKDGQWVLQPFPSVEMNKVGDRKALQAVLGFEIDRNDVMWILDQGHIAGQPSAPGAEKLVLWDLKTNREIQRYEFNDQDSDKKCSFLNDVVVDNDKNFAYITDSGIFCDHLHGGLIAYDAKNNRARRVLDQTVFTTDEANFHFRIDNQDVTSKSPMRTGADGIALSGDKRTLYWTNLSGHTLYSIDTALLRDFDTSEAVLRTSVKRVATLPSNTDGMTADREGNLYMTALEMNGLMFRNAKTGAISTYVINPEMVWPDTLSWAPDGSLYLASGHLNLFVDNAMDFDHPAVPNFRIWKIQAKGPSYTAH</sequence>
<evidence type="ECO:0000256" key="3">
    <source>
        <dbReference type="SAM" id="SignalP"/>
    </source>
</evidence>
<evidence type="ECO:0000256" key="1">
    <source>
        <dbReference type="ARBA" id="ARBA00004613"/>
    </source>
</evidence>
<dbReference type="SUPFAM" id="SSF63829">
    <property type="entry name" value="Calcium-dependent phosphotriesterase"/>
    <property type="match status" value="1"/>
</dbReference>
<dbReference type="InterPro" id="IPR017996">
    <property type="entry name" value="MRJP/yellow-related"/>
</dbReference>
<evidence type="ECO:0000313" key="5">
    <source>
        <dbReference type="Proteomes" id="UP000270342"/>
    </source>
</evidence>
<dbReference type="OrthoDB" id="9797664at2"/>
<reference evidence="4 5" key="1">
    <citation type="submission" date="2018-10" db="EMBL/GenBank/DDBJ databases">
        <title>Robbsia sp. DHC34, isolated from soil.</title>
        <authorList>
            <person name="Gao Z.-H."/>
            <person name="Qiu L.-H."/>
        </authorList>
    </citation>
    <scope>NUCLEOTIDE SEQUENCE [LARGE SCALE GENOMIC DNA]</scope>
    <source>
        <strain evidence="4 5">DHC34</strain>
    </source>
</reference>
<name>A0A494XSX0_9BURK</name>
<dbReference type="AlphaFoldDB" id="A0A494XSX0"/>
<evidence type="ECO:0008006" key="6">
    <source>
        <dbReference type="Google" id="ProtNLM"/>
    </source>
</evidence>
<dbReference type="Gene3D" id="2.120.10.30">
    <property type="entry name" value="TolB, C-terminal domain"/>
    <property type="match status" value="1"/>
</dbReference>
<dbReference type="PANTHER" id="PTHR10009:SF18">
    <property type="entry name" value="PROTEIN YELLOW-LIKE PROTEIN"/>
    <property type="match status" value="1"/>
</dbReference>
<comment type="caution">
    <text evidence="4">The sequence shown here is derived from an EMBL/GenBank/DDBJ whole genome shotgun (WGS) entry which is preliminary data.</text>
</comment>
<keyword evidence="2" id="KW-0964">Secreted</keyword>
<dbReference type="PANTHER" id="PTHR10009">
    <property type="entry name" value="PROTEIN YELLOW-RELATED"/>
    <property type="match status" value="1"/>
</dbReference>
<dbReference type="EMBL" id="RBZU01000008">
    <property type="protein sequence ID" value="RKP51976.1"/>
    <property type="molecule type" value="Genomic_DNA"/>
</dbReference>
<proteinExistence type="predicted"/>
<protein>
    <recommendedName>
        <fullName evidence="6">Gluconolactonase</fullName>
    </recommendedName>
</protein>
<comment type="subcellular location">
    <subcellularLocation>
        <location evidence="1">Secreted</location>
    </subcellularLocation>
</comment>
<evidence type="ECO:0000256" key="2">
    <source>
        <dbReference type="ARBA" id="ARBA00022525"/>
    </source>
</evidence>
<gene>
    <name evidence="4" type="ORF">D7S86_18120</name>
</gene>
<feature type="chain" id="PRO_5019740803" description="Gluconolactonase" evidence="3">
    <location>
        <begin position="25"/>
        <end position="404"/>
    </location>
</feature>
<dbReference type="Proteomes" id="UP000270342">
    <property type="component" value="Unassembled WGS sequence"/>
</dbReference>
<keyword evidence="3" id="KW-0732">Signal</keyword>
<accession>A0A494XSX0</accession>
<keyword evidence="5" id="KW-1185">Reference proteome</keyword>
<organism evidence="4 5">
    <name type="scientific">Pararobbsia silviterrae</name>
    <dbReference type="NCBI Taxonomy" id="1792498"/>
    <lineage>
        <taxon>Bacteria</taxon>
        <taxon>Pseudomonadati</taxon>
        <taxon>Pseudomonadota</taxon>
        <taxon>Betaproteobacteria</taxon>
        <taxon>Burkholderiales</taxon>
        <taxon>Burkholderiaceae</taxon>
        <taxon>Pararobbsia</taxon>
    </lineage>
</organism>
<dbReference type="Pfam" id="PF03022">
    <property type="entry name" value="MRJP"/>
    <property type="match status" value="1"/>
</dbReference>
<dbReference type="GO" id="GO:0005576">
    <property type="term" value="C:extracellular region"/>
    <property type="evidence" value="ECO:0007669"/>
    <property type="project" value="UniProtKB-SubCell"/>
</dbReference>